<keyword evidence="9" id="KW-0547">Nucleotide-binding</keyword>
<evidence type="ECO:0000256" key="14">
    <source>
        <dbReference type="ARBA" id="ARBA00023180"/>
    </source>
</evidence>
<dbReference type="InterPro" id="IPR008271">
    <property type="entry name" value="Ser/Thr_kinase_AS"/>
</dbReference>
<keyword evidence="11" id="KW-0067">ATP-binding</keyword>
<dbReference type="SUPFAM" id="SSF52058">
    <property type="entry name" value="L domain-like"/>
    <property type="match status" value="1"/>
</dbReference>
<keyword evidence="5" id="KW-0808">Transferase</keyword>
<dbReference type="GO" id="GO:0004674">
    <property type="term" value="F:protein serine/threonine kinase activity"/>
    <property type="evidence" value="ECO:0007669"/>
    <property type="project" value="UniProtKB-KW"/>
</dbReference>
<comment type="subcellular location">
    <subcellularLocation>
        <location evidence="1">Membrane</location>
        <topology evidence="1">Single-pass membrane protein</topology>
    </subcellularLocation>
</comment>
<dbReference type="InterPro" id="IPR000719">
    <property type="entry name" value="Prot_kinase_dom"/>
</dbReference>
<dbReference type="Gene3D" id="3.80.10.10">
    <property type="entry name" value="Ribonuclease Inhibitor"/>
    <property type="match status" value="3"/>
</dbReference>
<evidence type="ECO:0000256" key="15">
    <source>
        <dbReference type="SAM" id="MobiDB-lite"/>
    </source>
</evidence>
<dbReference type="FunFam" id="3.80.10.10:FF:000542">
    <property type="entry name" value="Leucine-rich repeat protein kinase family protein"/>
    <property type="match status" value="1"/>
</dbReference>
<evidence type="ECO:0000313" key="18">
    <source>
        <dbReference type="EMBL" id="TQD91102.1"/>
    </source>
</evidence>
<dbReference type="InterPro" id="IPR001245">
    <property type="entry name" value="Ser-Thr/Tyr_kinase_cat_dom"/>
</dbReference>
<dbReference type="EMBL" id="VIEB01000431">
    <property type="protein sequence ID" value="TQD91102.1"/>
    <property type="molecule type" value="Genomic_DNA"/>
</dbReference>
<evidence type="ECO:0000256" key="16">
    <source>
        <dbReference type="SAM" id="Phobius"/>
    </source>
</evidence>
<comment type="caution">
    <text evidence="18">The sequence shown here is derived from an EMBL/GenBank/DDBJ whole genome shotgun (WGS) entry which is preliminary data.</text>
</comment>
<keyword evidence="3" id="KW-0723">Serine/threonine-protein kinase</keyword>
<gene>
    <name evidence="18" type="ORF">C1H46_023277</name>
</gene>
<keyword evidence="13 16" id="KW-0472">Membrane</keyword>
<dbReference type="InterPro" id="IPR001611">
    <property type="entry name" value="Leu-rich_rpt"/>
</dbReference>
<keyword evidence="8" id="KW-0677">Repeat</keyword>
<evidence type="ECO:0000256" key="5">
    <source>
        <dbReference type="ARBA" id="ARBA00022679"/>
    </source>
</evidence>
<dbReference type="FunFam" id="1.10.510.10:FF:000453">
    <property type="entry name" value="LRR receptor-like serine/threonine-protein kinase HSL2"/>
    <property type="match status" value="1"/>
</dbReference>
<dbReference type="STRING" id="106549.A0A540LXW1"/>
<evidence type="ECO:0000256" key="11">
    <source>
        <dbReference type="ARBA" id="ARBA00022840"/>
    </source>
</evidence>
<dbReference type="GO" id="GO:0005524">
    <property type="term" value="F:ATP binding"/>
    <property type="evidence" value="ECO:0007669"/>
    <property type="project" value="UniProtKB-KW"/>
</dbReference>
<evidence type="ECO:0000256" key="4">
    <source>
        <dbReference type="ARBA" id="ARBA00022614"/>
    </source>
</evidence>
<evidence type="ECO:0000256" key="8">
    <source>
        <dbReference type="ARBA" id="ARBA00022737"/>
    </source>
</evidence>
<dbReference type="InterPro" id="IPR011009">
    <property type="entry name" value="Kinase-like_dom_sf"/>
</dbReference>
<keyword evidence="12 16" id="KW-1133">Transmembrane helix</keyword>
<evidence type="ECO:0000256" key="1">
    <source>
        <dbReference type="ARBA" id="ARBA00004167"/>
    </source>
</evidence>
<dbReference type="Pfam" id="PF00560">
    <property type="entry name" value="LRR_1"/>
    <property type="match status" value="1"/>
</dbReference>
<protein>
    <recommendedName>
        <fullName evidence="2">non-specific serine/threonine protein kinase</fullName>
        <ecNumber evidence="2">2.7.11.1</ecNumber>
    </recommendedName>
</protein>
<dbReference type="EC" id="2.7.11.1" evidence="2"/>
<name>A0A540LXW1_MALBA</name>
<dbReference type="Proteomes" id="UP000315295">
    <property type="component" value="Unassembled WGS sequence"/>
</dbReference>
<evidence type="ECO:0000256" key="7">
    <source>
        <dbReference type="ARBA" id="ARBA00022729"/>
    </source>
</evidence>
<sequence length="816" mass="89613">MAVQALNCVKFYADVPMKILMDEWNIRPTSWVGSDPCGNGSWEGVTCTNSHVTSIALADMALTGSVPSDIELLSELEGPERTASGINWKLDQTRILVKKNYRFLHFRNFWYVIIHPPNYLVAFFFTCQKPGWLQFLRSNSRHYGISKAAFLSLSGTIPRRLFSSQMVLVHVVFDRNNLTGVIPSTLGQVQTLQAVILDRNSLNGSVPSSLNNLTKLAELHLSNNQLTGPMPNLTSLNGLHYVDMSNNTFATTDVPTWFSTLQNLTTLMMENTGLQGEVPPALFSLSSLETVLLRNNKINGLLDLGTISSNRLQLIDLEKNFITDLTRSDGGSNYALILVDNPICEGTNMANNYCTVSPTSSPISPPPSNCTPVACSPGQVSSPNCKCAYPYTGALYFIFVSFSNLGNFSYFTALQDSLLKTLQSYNLPVDSVALSNPSWDSSFHLKLYILIFPAGQDRFNKTGSSAIASMISNQTLAGVRPSFYGPFSCVFPYDNPNSGGKSERSSKGLIIGAAVGGSTLVLLLALLGFYALHQKRQANDPWSRSILLTRSSASSPDLKGARLFSFEELRKYSNGFSDANDVGSGGYGKRIVNAGKFGIRLDWMRRLKVILGAARGLAYLHEHANPPIIHRDIKSSNILLDKDLTAKVADFGLSKSMSDSETDHISTQVKGTMGYLDPEYYMTQQLTEKSDVYSFGVVMLELITARRPIEQGKYIVRVVQMAMDKTKSLYNLHQVLDPAMGSGTDLKGLEIFVDLAMLCVEEQQDKRPRMGEVVKEIENIMQLAGLSTGDQSASGSPSYDYTSADDLLPSSRQSSS</sequence>
<evidence type="ECO:0000256" key="13">
    <source>
        <dbReference type="ARBA" id="ARBA00023136"/>
    </source>
</evidence>
<dbReference type="PROSITE" id="PS00108">
    <property type="entry name" value="PROTEIN_KINASE_ST"/>
    <property type="match status" value="1"/>
</dbReference>
<keyword evidence="19" id="KW-1185">Reference proteome</keyword>
<dbReference type="GO" id="GO:0016020">
    <property type="term" value="C:membrane"/>
    <property type="evidence" value="ECO:0007669"/>
    <property type="project" value="UniProtKB-SubCell"/>
</dbReference>
<dbReference type="Pfam" id="PF07714">
    <property type="entry name" value="PK_Tyr_Ser-Thr"/>
    <property type="match status" value="1"/>
</dbReference>
<evidence type="ECO:0000313" key="19">
    <source>
        <dbReference type="Proteomes" id="UP000315295"/>
    </source>
</evidence>
<feature type="compositionally biased region" description="Polar residues" evidence="15">
    <location>
        <begin position="788"/>
        <end position="801"/>
    </location>
</feature>
<dbReference type="PANTHER" id="PTHR45974">
    <property type="entry name" value="RECEPTOR-LIKE PROTEIN 55"/>
    <property type="match status" value="1"/>
</dbReference>
<dbReference type="AlphaFoldDB" id="A0A540LXW1"/>
<keyword evidence="10" id="KW-0418">Kinase</keyword>
<dbReference type="InterPro" id="IPR032675">
    <property type="entry name" value="LRR_dom_sf"/>
</dbReference>
<evidence type="ECO:0000256" key="10">
    <source>
        <dbReference type="ARBA" id="ARBA00022777"/>
    </source>
</evidence>
<evidence type="ECO:0000256" key="12">
    <source>
        <dbReference type="ARBA" id="ARBA00022989"/>
    </source>
</evidence>
<organism evidence="18 19">
    <name type="scientific">Malus baccata</name>
    <name type="common">Siberian crab apple</name>
    <name type="synonym">Pyrus baccata</name>
    <dbReference type="NCBI Taxonomy" id="106549"/>
    <lineage>
        <taxon>Eukaryota</taxon>
        <taxon>Viridiplantae</taxon>
        <taxon>Streptophyta</taxon>
        <taxon>Embryophyta</taxon>
        <taxon>Tracheophyta</taxon>
        <taxon>Spermatophyta</taxon>
        <taxon>Magnoliopsida</taxon>
        <taxon>eudicotyledons</taxon>
        <taxon>Gunneridae</taxon>
        <taxon>Pentapetalae</taxon>
        <taxon>rosids</taxon>
        <taxon>fabids</taxon>
        <taxon>Rosales</taxon>
        <taxon>Rosaceae</taxon>
        <taxon>Amygdaloideae</taxon>
        <taxon>Maleae</taxon>
        <taxon>Malus</taxon>
    </lineage>
</organism>
<dbReference type="Gene3D" id="1.10.510.10">
    <property type="entry name" value="Transferase(Phosphotransferase) domain 1"/>
    <property type="match status" value="1"/>
</dbReference>
<feature type="transmembrane region" description="Helical" evidence="16">
    <location>
        <begin position="509"/>
        <end position="532"/>
    </location>
</feature>
<dbReference type="SUPFAM" id="SSF56112">
    <property type="entry name" value="Protein kinase-like (PK-like)"/>
    <property type="match status" value="1"/>
</dbReference>
<keyword evidence="6 16" id="KW-0812">Transmembrane</keyword>
<feature type="region of interest" description="Disordered" evidence="15">
    <location>
        <begin position="786"/>
        <end position="816"/>
    </location>
</feature>
<dbReference type="PROSITE" id="PS50011">
    <property type="entry name" value="PROTEIN_KINASE_DOM"/>
    <property type="match status" value="1"/>
</dbReference>
<feature type="domain" description="Protein kinase" evidence="17">
    <location>
        <begin position="476"/>
        <end position="781"/>
    </location>
</feature>
<dbReference type="PROSITE" id="PS51450">
    <property type="entry name" value="LRR"/>
    <property type="match status" value="1"/>
</dbReference>
<evidence type="ECO:0000259" key="17">
    <source>
        <dbReference type="PROSITE" id="PS50011"/>
    </source>
</evidence>
<evidence type="ECO:0000256" key="2">
    <source>
        <dbReference type="ARBA" id="ARBA00012513"/>
    </source>
</evidence>
<accession>A0A540LXW1</accession>
<dbReference type="PANTHER" id="PTHR45974:SF266">
    <property type="entry name" value="LEUCINE-RICH REPEAT RECEPTOR PROTEIN KINASE HPCA1"/>
    <property type="match status" value="1"/>
</dbReference>
<reference evidence="18 19" key="1">
    <citation type="journal article" date="2019" name="G3 (Bethesda)">
        <title>Sequencing of a Wild Apple (Malus baccata) Genome Unravels the Differences Between Cultivated and Wild Apple Species Regarding Disease Resistance and Cold Tolerance.</title>
        <authorList>
            <person name="Chen X."/>
        </authorList>
    </citation>
    <scope>NUCLEOTIDE SEQUENCE [LARGE SCALE GENOMIC DNA]</scope>
    <source>
        <strain evidence="19">cv. Shandingzi</strain>
        <tissue evidence="18">Leaves</tissue>
    </source>
</reference>
<keyword evidence="14" id="KW-0325">Glycoprotein</keyword>
<keyword evidence="4" id="KW-0433">Leucine-rich repeat</keyword>
<evidence type="ECO:0000256" key="9">
    <source>
        <dbReference type="ARBA" id="ARBA00022741"/>
    </source>
</evidence>
<proteinExistence type="predicted"/>
<evidence type="ECO:0000256" key="3">
    <source>
        <dbReference type="ARBA" id="ARBA00022527"/>
    </source>
</evidence>
<dbReference type="SMART" id="SM00220">
    <property type="entry name" value="S_TKc"/>
    <property type="match status" value="1"/>
</dbReference>
<evidence type="ECO:0000256" key="6">
    <source>
        <dbReference type="ARBA" id="ARBA00022692"/>
    </source>
</evidence>
<keyword evidence="7" id="KW-0732">Signal</keyword>